<dbReference type="InterPro" id="IPR036477">
    <property type="entry name" value="Formyl_transf_N_sf"/>
</dbReference>
<accession>A0A395JLP6</accession>
<dbReference type="InParanoid" id="A0A395JLP6"/>
<dbReference type="AlphaFoldDB" id="A0A395JLP6"/>
<sequence>MNVTILCSSAEHPVMPYLVDFARSNLATHSVSIITNIEDLSEGDILFLVSCSEVVPCAVREKYSAAIVLHASALPEGRGWSPHVWALLEGRDTLTVSAINAEDIVDTGDIWAQEEVVIPRTALYDEVNSIIFTTEIKLMQFVLDNMDHIEPAPQADSGTSSYYRRRTPADSELNPNDTLEANFDLLRVCDPVRYPAFFRLRGKVYKLSLERMEEINND</sequence>
<keyword evidence="3" id="KW-0808">Transferase</keyword>
<dbReference type="SUPFAM" id="SSF53328">
    <property type="entry name" value="Formyltransferase"/>
    <property type="match status" value="1"/>
</dbReference>
<keyword evidence="4" id="KW-1185">Reference proteome</keyword>
<dbReference type="Gene3D" id="3.40.50.12230">
    <property type="match status" value="1"/>
</dbReference>
<dbReference type="Proteomes" id="UP000253083">
    <property type="component" value="Unassembled WGS sequence"/>
</dbReference>
<comment type="caution">
    <text evidence="3">The sequence shown here is derived from an EMBL/GenBank/DDBJ whole genome shotgun (WGS) entry which is preliminary data.</text>
</comment>
<name>A0A395JLP6_9GAMM</name>
<gene>
    <name evidence="3" type="ORF">DFR28_103320</name>
</gene>
<evidence type="ECO:0000313" key="4">
    <source>
        <dbReference type="Proteomes" id="UP000253083"/>
    </source>
</evidence>
<feature type="region of interest" description="Disordered" evidence="1">
    <location>
        <begin position="152"/>
        <end position="175"/>
    </location>
</feature>
<reference evidence="3 4" key="1">
    <citation type="submission" date="2018-06" db="EMBL/GenBank/DDBJ databases">
        <title>Genomic Encyclopedia of Type Strains, Phase IV (KMG-IV): sequencing the most valuable type-strain genomes for metagenomic binning, comparative biology and taxonomic classification.</title>
        <authorList>
            <person name="Goeker M."/>
        </authorList>
    </citation>
    <scope>NUCLEOTIDE SEQUENCE [LARGE SCALE GENOMIC DNA]</scope>
    <source>
        <strain evidence="3 4">DSM 24032</strain>
    </source>
</reference>
<feature type="domain" description="Formyl transferase N-terminal" evidence="2">
    <location>
        <begin position="42"/>
        <end position="137"/>
    </location>
</feature>
<dbReference type="EMBL" id="QNRT01000003">
    <property type="protein sequence ID" value="RBP49888.1"/>
    <property type="molecule type" value="Genomic_DNA"/>
</dbReference>
<dbReference type="RefSeq" id="WP_113954875.1">
    <property type="nucleotide sequence ID" value="NZ_QNRT01000003.1"/>
</dbReference>
<dbReference type="PANTHER" id="PTHR11138:SF5">
    <property type="entry name" value="METHIONYL-TRNA FORMYLTRANSFERASE, MITOCHONDRIAL"/>
    <property type="match status" value="1"/>
</dbReference>
<dbReference type="InterPro" id="IPR002376">
    <property type="entry name" value="Formyl_transf_N"/>
</dbReference>
<evidence type="ECO:0000256" key="1">
    <source>
        <dbReference type="SAM" id="MobiDB-lite"/>
    </source>
</evidence>
<dbReference type="PANTHER" id="PTHR11138">
    <property type="entry name" value="METHIONYL-TRNA FORMYLTRANSFERASE"/>
    <property type="match status" value="1"/>
</dbReference>
<proteinExistence type="predicted"/>
<organism evidence="3 4">
    <name type="scientific">Arenicella xantha</name>
    <dbReference type="NCBI Taxonomy" id="644221"/>
    <lineage>
        <taxon>Bacteria</taxon>
        <taxon>Pseudomonadati</taxon>
        <taxon>Pseudomonadota</taxon>
        <taxon>Gammaproteobacteria</taxon>
        <taxon>Arenicellales</taxon>
        <taxon>Arenicellaceae</taxon>
        <taxon>Arenicella</taxon>
    </lineage>
</organism>
<dbReference type="OrthoDB" id="9802815at2"/>
<protein>
    <submittedName>
        <fullName evidence="3">Methionyl-tRNA formyltransferase</fullName>
    </submittedName>
</protein>
<dbReference type="GO" id="GO:0004479">
    <property type="term" value="F:methionyl-tRNA formyltransferase activity"/>
    <property type="evidence" value="ECO:0007669"/>
    <property type="project" value="TreeGrafter"/>
</dbReference>
<evidence type="ECO:0000259" key="2">
    <source>
        <dbReference type="Pfam" id="PF00551"/>
    </source>
</evidence>
<evidence type="ECO:0000313" key="3">
    <source>
        <dbReference type="EMBL" id="RBP49888.1"/>
    </source>
</evidence>
<dbReference type="Pfam" id="PF00551">
    <property type="entry name" value="Formyl_trans_N"/>
    <property type="match status" value="1"/>
</dbReference>